<evidence type="ECO:0000313" key="3">
    <source>
        <dbReference type="Proteomes" id="UP000308549"/>
    </source>
</evidence>
<feature type="region of interest" description="Disordered" evidence="1">
    <location>
        <begin position="182"/>
        <end position="221"/>
    </location>
</feature>
<feature type="compositionally biased region" description="Basic and acidic residues" evidence="1">
    <location>
        <begin position="182"/>
        <end position="193"/>
    </location>
</feature>
<feature type="compositionally biased region" description="Basic residues" evidence="1">
    <location>
        <begin position="518"/>
        <end position="530"/>
    </location>
</feature>
<proteinExistence type="predicted"/>
<evidence type="ECO:0000313" key="2">
    <source>
        <dbReference type="EMBL" id="TKA25302.1"/>
    </source>
</evidence>
<dbReference type="Proteomes" id="UP000308549">
    <property type="component" value="Unassembled WGS sequence"/>
</dbReference>
<protein>
    <submittedName>
        <fullName evidence="2">Uncharacterized protein</fullName>
    </submittedName>
</protein>
<name>A0A4U0TTL3_9PEZI</name>
<feature type="compositionally biased region" description="Acidic residues" evidence="1">
    <location>
        <begin position="200"/>
        <end position="221"/>
    </location>
</feature>
<reference evidence="2 3" key="1">
    <citation type="submission" date="2017-03" db="EMBL/GenBank/DDBJ databases">
        <title>Genomes of endolithic fungi from Antarctica.</title>
        <authorList>
            <person name="Coleine C."/>
            <person name="Masonjones S."/>
            <person name="Stajich J.E."/>
        </authorList>
    </citation>
    <scope>NUCLEOTIDE SEQUENCE [LARGE SCALE GENOMIC DNA]</scope>
    <source>
        <strain evidence="2 3">CCFEE 6315</strain>
    </source>
</reference>
<feature type="compositionally biased region" description="Basic and acidic residues" evidence="1">
    <location>
        <begin position="79"/>
        <end position="89"/>
    </location>
</feature>
<dbReference type="AlphaFoldDB" id="A0A4U0TTL3"/>
<gene>
    <name evidence="2" type="ORF">B0A50_06206</name>
</gene>
<keyword evidence="3" id="KW-1185">Reference proteome</keyword>
<sequence length="530" mass="57252">MEEHYDYDDDPFLDLEDGFLYVEDEFGLADELAENQVPEPGYSGTNMEIDMDSWEYDFYDYWDDLEYGDHTYWDYEGAHTQKQHQEQKAGQKRKRATPAKPSAMDKRRKVSSTQAATGSGEEGPGDSDVIFMSQQERARVAFKQAPILKDGTLAAFLPDWRKRYAEMDGKIVVDDMPADMKKAAQAKDEDLAEKAQQSAAEEDEEDWEDEDVEPDDEVEGEPVDALAALDPDMLKQILKQKLGDAGLGGMDEGAFMDTLRKMLAGDEEEAAGDLANTLLGQATGERGSSSSALTDWLSGQGVSLEADEEGDDASSVTTAELPESSGAHSGSGKSGAERFAAASQESLPKSGATVPESSRPSKEMAIHPVSPTRTQSKMVGGKKKRPAKRVTFDVPPEQGAEADAAPDIPVEEGVNDSHDGGDSAAGTTVTRASRTKASNTSAAAKKTAVSRTARGSKASAPDNQLQQELVDTVDHDDSGVKSAAEQPARQTRKRKADADEKQQDRGGGQRAVKEPTTRRTRSARAKTGGK</sequence>
<accession>A0A4U0TTL3</accession>
<dbReference type="EMBL" id="NAJL01000036">
    <property type="protein sequence ID" value="TKA25302.1"/>
    <property type="molecule type" value="Genomic_DNA"/>
</dbReference>
<feature type="region of interest" description="Disordered" evidence="1">
    <location>
        <begin position="79"/>
        <end position="128"/>
    </location>
</feature>
<comment type="caution">
    <text evidence="2">The sequence shown here is derived from an EMBL/GenBank/DDBJ whole genome shotgun (WGS) entry which is preliminary data.</text>
</comment>
<dbReference type="OrthoDB" id="3933088at2759"/>
<feature type="region of interest" description="Disordered" evidence="1">
    <location>
        <begin position="274"/>
        <end position="530"/>
    </location>
</feature>
<organism evidence="2 3">
    <name type="scientific">Salinomyces thailandicus</name>
    <dbReference type="NCBI Taxonomy" id="706561"/>
    <lineage>
        <taxon>Eukaryota</taxon>
        <taxon>Fungi</taxon>
        <taxon>Dikarya</taxon>
        <taxon>Ascomycota</taxon>
        <taxon>Pezizomycotina</taxon>
        <taxon>Dothideomycetes</taxon>
        <taxon>Dothideomycetidae</taxon>
        <taxon>Mycosphaerellales</taxon>
        <taxon>Teratosphaeriaceae</taxon>
        <taxon>Salinomyces</taxon>
    </lineage>
</organism>
<feature type="compositionally biased region" description="Low complexity" evidence="1">
    <location>
        <begin position="430"/>
        <end position="453"/>
    </location>
</feature>
<evidence type="ECO:0000256" key="1">
    <source>
        <dbReference type="SAM" id="MobiDB-lite"/>
    </source>
</evidence>